<accession>C6IFY2</accession>
<dbReference type="EMBL" id="QSJP01000005">
    <property type="protein sequence ID" value="RHD89247.1"/>
    <property type="molecule type" value="Genomic_DNA"/>
</dbReference>
<dbReference type="Proteomes" id="UP000284785">
    <property type="component" value="Unassembled WGS sequence"/>
</dbReference>
<dbReference type="InterPro" id="IPR032508">
    <property type="entry name" value="FecR_C"/>
</dbReference>
<evidence type="ECO:0000256" key="1">
    <source>
        <dbReference type="SAM" id="Phobius"/>
    </source>
</evidence>
<evidence type="ECO:0000313" key="4">
    <source>
        <dbReference type="EMBL" id="BCA50132.1"/>
    </source>
</evidence>
<gene>
    <name evidence="4" type="ORF">BatF92_20740</name>
    <name evidence="10" type="ORF">DW780_07825</name>
    <name evidence="7" type="ORF">GAN91_05100</name>
    <name evidence="6" type="ORF">GAN93_12475</name>
    <name evidence="5" type="ORF">GAO51_01545</name>
    <name evidence="8" type="ORF">K0H07_09455</name>
    <name evidence="11" type="ORF">KQP68_09325</name>
    <name evidence="12" type="ORF">KQP74_19640</name>
    <name evidence="9" type="ORF">PO127_03805</name>
</gene>
<evidence type="ECO:0000313" key="18">
    <source>
        <dbReference type="Proteomes" id="UP001156218"/>
    </source>
</evidence>
<feature type="domain" description="Protein FecR C-terminal" evidence="3">
    <location>
        <begin position="253"/>
        <end position="322"/>
    </location>
</feature>
<reference evidence="8" key="5">
    <citation type="submission" date="2021-07" db="EMBL/GenBank/DDBJ databases">
        <title>Comparative genomics of Bacteroides fragilis group isolates reveals species-dependent resistance mechanisms and validates clinical tools for resistance prediction.</title>
        <authorList>
            <person name="Wallace M.J."/>
            <person name="Jean S."/>
            <person name="Wallace M.A."/>
            <person name="Carey-Ann B.D."/>
            <person name="Dantas G."/>
        </authorList>
    </citation>
    <scope>NUCLEOTIDE SEQUENCE</scope>
    <source>
        <strain evidence="8">BJH_160</strain>
    </source>
</reference>
<evidence type="ECO:0000313" key="17">
    <source>
        <dbReference type="Proteomes" id="UP000500882"/>
    </source>
</evidence>
<dbReference type="Proteomes" id="UP001162960">
    <property type="component" value="Chromosome"/>
</dbReference>
<dbReference type="Pfam" id="PF04773">
    <property type="entry name" value="FecR"/>
    <property type="match status" value="1"/>
</dbReference>
<evidence type="ECO:0000313" key="7">
    <source>
        <dbReference type="EMBL" id="KAB4486261.1"/>
    </source>
</evidence>
<evidence type="ECO:0000259" key="3">
    <source>
        <dbReference type="Pfam" id="PF16344"/>
    </source>
</evidence>
<protein>
    <submittedName>
        <fullName evidence="4">Anti-sigma factor</fullName>
    </submittedName>
    <submittedName>
        <fullName evidence="10">DUF4974 domain-containing protein</fullName>
    </submittedName>
    <submittedName>
        <fullName evidence="8">FecR domain-containing protein</fullName>
    </submittedName>
</protein>
<dbReference type="EMBL" id="JAQNVG010000004">
    <property type="protein sequence ID" value="MDC2234869.1"/>
    <property type="molecule type" value="Genomic_DNA"/>
</dbReference>
<keyword evidence="1" id="KW-0472">Membrane</keyword>
<dbReference type="EMBL" id="WCRY01000003">
    <property type="protein sequence ID" value="KAB4486261.1"/>
    <property type="molecule type" value="Genomic_DNA"/>
</dbReference>
<keyword evidence="1" id="KW-1133">Transmembrane helix</keyword>
<dbReference type="Proteomes" id="UP001217776">
    <property type="component" value="Unassembled WGS sequence"/>
</dbReference>
<dbReference type="EMBL" id="CP083680">
    <property type="protein sequence ID" value="UYU68456.1"/>
    <property type="molecule type" value="Genomic_DNA"/>
</dbReference>
<dbReference type="Gene3D" id="2.60.120.1440">
    <property type="match status" value="1"/>
</dbReference>
<dbReference type="EMBL" id="WCSY01000001">
    <property type="protein sequence ID" value="KAB4316181.1"/>
    <property type="molecule type" value="Genomic_DNA"/>
</dbReference>
<dbReference type="FunFam" id="2.60.120.1440:FF:000001">
    <property type="entry name" value="Putative anti-sigma factor"/>
    <property type="match status" value="1"/>
</dbReference>
<keyword evidence="1" id="KW-0812">Transmembrane</keyword>
<evidence type="ECO:0000313" key="12">
    <source>
        <dbReference type="EMBL" id="UYU90129.1"/>
    </source>
</evidence>
<evidence type="ECO:0000313" key="8">
    <source>
        <dbReference type="EMBL" id="MCE9237375.1"/>
    </source>
</evidence>
<name>A0A0P0FQB7_BACT4</name>
<dbReference type="InterPro" id="IPR006860">
    <property type="entry name" value="FecR"/>
</dbReference>
<dbReference type="InterPro" id="IPR012373">
    <property type="entry name" value="Ferrdict_sens_TM"/>
</dbReference>
<evidence type="ECO:0000313" key="5">
    <source>
        <dbReference type="EMBL" id="KAB4316181.1"/>
    </source>
</evidence>
<evidence type="ECO:0000313" key="9">
    <source>
        <dbReference type="EMBL" id="MDC2234869.1"/>
    </source>
</evidence>
<dbReference type="OMA" id="WIMKEEN"/>
<proteinExistence type="predicted"/>
<reference evidence="11 18" key="4">
    <citation type="submission" date="2021-06" db="EMBL/GenBank/DDBJ databases">
        <title>Interrogation of the integrated mobile genetic elements in gut-associated Bacteroides with a consensus prediction approach.</title>
        <authorList>
            <person name="Campbell D.E."/>
            <person name="Leigh J.R."/>
            <person name="Kim T."/>
            <person name="England W."/>
            <person name="Whitaker R.J."/>
            <person name="Degnan P.H."/>
        </authorList>
    </citation>
    <scope>NUCLEOTIDE SEQUENCE [LARGE SCALE GENOMIC DNA]</scope>
    <source>
        <strain evidence="12">VPI-3443</strain>
        <strain evidence="11 18">WAL8669</strain>
    </source>
</reference>
<dbReference type="PIRSF" id="PIRSF018266">
    <property type="entry name" value="FecR"/>
    <property type="match status" value="1"/>
</dbReference>
<dbReference type="PANTHER" id="PTHR30273">
    <property type="entry name" value="PERIPLASMIC SIGNAL SENSOR AND SIGMA FACTOR ACTIVATOR FECR-RELATED"/>
    <property type="match status" value="1"/>
</dbReference>
<evidence type="ECO:0000313" key="16">
    <source>
        <dbReference type="Proteomes" id="UP000460317"/>
    </source>
</evidence>
<dbReference type="Pfam" id="PF16344">
    <property type="entry name" value="FecR_C"/>
    <property type="match status" value="1"/>
</dbReference>
<dbReference type="Proteomes" id="UP001156218">
    <property type="component" value="Chromosome"/>
</dbReference>
<evidence type="ECO:0000313" key="14">
    <source>
        <dbReference type="Proteomes" id="UP000436858"/>
    </source>
</evidence>
<dbReference type="EMBL" id="WCSB01000010">
    <property type="protein sequence ID" value="KAB4451936.1"/>
    <property type="molecule type" value="Genomic_DNA"/>
</dbReference>
<sequence length="324" mass="37037">MEKSNIITRIIKKFLSGRFSVETEEKVQRWIMKEENAEEKEKASLEYWNELDTEADSKTYSALERVNLRTGYNKEHLENIVLYHKFVRIVAVVIPICLLAGGLLYYIPSENEQIEISTAYGEQKRLVLPDSSEVWLNAGSTITYPKTFTKENRVVTLDGEAYFSVRKDDAKPFIVETSQLSVKVLGTKFNVKAYANDANITTTLTSGKVEVSTQSRPPQTLKPNEQLTYDKSTSDIEISTVDTVDTNSWVKGKIIFTNATAEEIFRTLERRYDTVIDHSTDFSASRRYTVKFLKDENLDEMLNILGDIIGFSYRQSGNKIIITK</sequence>
<dbReference type="RefSeq" id="WP_008765756.1">
    <property type="nucleotide sequence ID" value="NZ_AP022660.1"/>
</dbReference>
<dbReference type="Gene3D" id="3.55.50.30">
    <property type="match status" value="1"/>
</dbReference>
<accession>A0A0P0FQB7</accession>
<dbReference type="GO" id="GO:0016989">
    <property type="term" value="F:sigma factor antagonist activity"/>
    <property type="evidence" value="ECO:0007669"/>
    <property type="project" value="TreeGrafter"/>
</dbReference>
<dbReference type="EMBL" id="AP022660">
    <property type="protein sequence ID" value="BCA50132.1"/>
    <property type="molecule type" value="Genomic_DNA"/>
</dbReference>
<dbReference type="Proteomes" id="UP000440614">
    <property type="component" value="Unassembled WGS sequence"/>
</dbReference>
<dbReference type="AlphaFoldDB" id="A0A0P0FQB7"/>
<evidence type="ECO:0000313" key="6">
    <source>
        <dbReference type="EMBL" id="KAB4451936.1"/>
    </source>
</evidence>
<dbReference type="Proteomes" id="UP000436858">
    <property type="component" value="Unassembled WGS sequence"/>
</dbReference>
<feature type="transmembrane region" description="Helical" evidence="1">
    <location>
        <begin position="86"/>
        <end position="107"/>
    </location>
</feature>
<feature type="domain" description="FecR protein" evidence="2">
    <location>
        <begin position="115"/>
        <end position="210"/>
    </location>
</feature>
<reference evidence="10 13" key="1">
    <citation type="submission" date="2018-08" db="EMBL/GenBank/DDBJ databases">
        <title>A genome reference for cultivated species of the human gut microbiota.</title>
        <authorList>
            <person name="Zou Y."/>
            <person name="Xue W."/>
            <person name="Luo G."/>
        </authorList>
    </citation>
    <scope>NUCLEOTIDE SEQUENCE [LARGE SCALE GENOMIC DNA]</scope>
    <source>
        <strain evidence="10 13">AM30-26</strain>
    </source>
</reference>
<evidence type="ECO:0000259" key="2">
    <source>
        <dbReference type="Pfam" id="PF04773"/>
    </source>
</evidence>
<reference evidence="14 15" key="2">
    <citation type="journal article" date="2019" name="Nat. Med.">
        <title>A library of human gut bacterial isolates paired with longitudinal multiomics data enables mechanistic microbiome research.</title>
        <authorList>
            <person name="Poyet M."/>
            <person name="Groussin M."/>
            <person name="Gibbons S.M."/>
            <person name="Avila-Pacheco J."/>
            <person name="Jiang X."/>
            <person name="Kearney S.M."/>
            <person name="Perrotta A.R."/>
            <person name="Berdy B."/>
            <person name="Zhao S."/>
            <person name="Lieberman T.D."/>
            <person name="Swanson P.K."/>
            <person name="Smith M."/>
            <person name="Roesemann S."/>
            <person name="Alexander J.E."/>
            <person name="Rich S.A."/>
            <person name="Livny J."/>
            <person name="Vlamakis H."/>
            <person name="Clish C."/>
            <person name="Bullock K."/>
            <person name="Deik A."/>
            <person name="Scott J."/>
            <person name="Pierce K.A."/>
            <person name="Xavier R.J."/>
            <person name="Alm E.J."/>
        </authorList>
    </citation>
    <scope>NUCLEOTIDE SEQUENCE [LARGE SCALE GENOMIC DNA]</scope>
    <source>
        <strain evidence="7 14">BIOML-A162</strain>
        <strain evidence="6 16">BIOML-A165</strain>
        <strain evidence="5 15">BIOML-A188</strain>
    </source>
</reference>
<dbReference type="EMBL" id="CP083685">
    <property type="protein sequence ID" value="UYU90129.1"/>
    <property type="molecule type" value="Genomic_DNA"/>
</dbReference>
<dbReference type="Proteomes" id="UP000460317">
    <property type="component" value="Unassembled WGS sequence"/>
</dbReference>
<reference evidence="9" key="6">
    <citation type="submission" date="2022-10" db="EMBL/GenBank/DDBJ databases">
        <title>Human gut microbiome strain richness.</title>
        <authorList>
            <person name="Chen-Liaw A."/>
        </authorList>
    </citation>
    <scope>NUCLEOTIDE SEQUENCE</scope>
    <source>
        <strain evidence="9">1001283st1_A3_1001283B150304_161114</strain>
    </source>
</reference>
<reference evidence="4 17" key="3">
    <citation type="submission" date="2020-02" db="EMBL/GenBank/DDBJ databases">
        <title>Whole-genome sequencing and comparative analysis of the genomes of Bacteroides thetaiotaomicron and Escherichia coli isolated from a healthy resident in Vietnam.</title>
        <authorList>
            <person name="Mohsin M."/>
            <person name="Tanaka K."/>
            <person name="Kawahara R."/>
            <person name="Kondo S."/>
            <person name="Noguchi H."/>
            <person name="Motooka D."/>
            <person name="Nakamura S."/>
            <person name="Khong D.T."/>
            <person name="Nguyen T.N."/>
            <person name="Tran H.T."/>
            <person name="Yamamoto Y."/>
        </authorList>
    </citation>
    <scope>NUCLEOTIDE SEQUENCE [LARGE SCALE GENOMIC DNA]</scope>
    <source>
        <strain evidence="4 17">F9-2</strain>
    </source>
</reference>
<dbReference type="Proteomes" id="UP001200544">
    <property type="component" value="Unassembled WGS sequence"/>
</dbReference>
<dbReference type="GeneID" id="60926941"/>
<dbReference type="KEGG" id="btho:Btheta7330_02578"/>
<evidence type="ECO:0000313" key="13">
    <source>
        <dbReference type="Proteomes" id="UP000284785"/>
    </source>
</evidence>
<dbReference type="Proteomes" id="UP000500882">
    <property type="component" value="Chromosome"/>
</dbReference>
<dbReference type="EMBL" id="JAHYQA010000004">
    <property type="protein sequence ID" value="MCE9237375.1"/>
    <property type="molecule type" value="Genomic_DNA"/>
</dbReference>
<evidence type="ECO:0000313" key="11">
    <source>
        <dbReference type="EMBL" id="UYU68456.1"/>
    </source>
</evidence>
<organism evidence="10 13">
    <name type="scientific">Bacteroides thetaiotaomicron</name>
    <dbReference type="NCBI Taxonomy" id="818"/>
    <lineage>
        <taxon>Bacteria</taxon>
        <taxon>Pseudomonadati</taxon>
        <taxon>Bacteroidota</taxon>
        <taxon>Bacteroidia</taxon>
        <taxon>Bacteroidales</taxon>
        <taxon>Bacteroidaceae</taxon>
        <taxon>Bacteroides</taxon>
    </lineage>
</organism>
<evidence type="ECO:0000313" key="10">
    <source>
        <dbReference type="EMBL" id="RHD89247.1"/>
    </source>
</evidence>
<evidence type="ECO:0000313" key="15">
    <source>
        <dbReference type="Proteomes" id="UP000440614"/>
    </source>
</evidence>
<dbReference type="PANTHER" id="PTHR30273:SF2">
    <property type="entry name" value="PROTEIN FECR"/>
    <property type="match status" value="1"/>
</dbReference>